<evidence type="ECO:0000313" key="2">
    <source>
        <dbReference type="EMBL" id="NVK79040.1"/>
    </source>
</evidence>
<gene>
    <name evidence="2" type="ORF">HG542_15350</name>
</gene>
<name>A0A7Y7B4U6_STRMO</name>
<proteinExistence type="predicted"/>
<organism evidence="2 3">
    <name type="scientific">Streptomyces morookaense</name>
    <name type="common">Streptoverticillium morookaense</name>
    <dbReference type="NCBI Taxonomy" id="1970"/>
    <lineage>
        <taxon>Bacteria</taxon>
        <taxon>Bacillati</taxon>
        <taxon>Actinomycetota</taxon>
        <taxon>Actinomycetes</taxon>
        <taxon>Kitasatosporales</taxon>
        <taxon>Streptomycetaceae</taxon>
        <taxon>Streptomyces</taxon>
    </lineage>
</organism>
<dbReference type="Proteomes" id="UP000587462">
    <property type="component" value="Unassembled WGS sequence"/>
</dbReference>
<feature type="region of interest" description="Disordered" evidence="1">
    <location>
        <begin position="56"/>
        <end position="76"/>
    </location>
</feature>
<evidence type="ECO:0000313" key="3">
    <source>
        <dbReference type="Proteomes" id="UP000587462"/>
    </source>
</evidence>
<accession>A0A7Y7B4U6</accession>
<comment type="caution">
    <text evidence="2">The sequence shown here is derived from an EMBL/GenBank/DDBJ whole genome shotgun (WGS) entry which is preliminary data.</text>
</comment>
<sequence>MLRDIDDSLYGGIGALGDDVKADHDEDVNTSTFAADFLFPRVVSEKAVLTVRQVRQAPGGAEKANSPPVFRREAAT</sequence>
<dbReference type="RefSeq" id="WP_171081646.1">
    <property type="nucleotide sequence ID" value="NZ_BNBU01000001.1"/>
</dbReference>
<reference evidence="2 3" key="1">
    <citation type="submission" date="2020-04" db="EMBL/GenBank/DDBJ databases">
        <title>Draft Genome Sequence of Streptomyces morookaense DSM 40503, an 8-azaguanine-producing strain.</title>
        <authorList>
            <person name="Qi J."/>
            <person name="Gao J.-M."/>
        </authorList>
    </citation>
    <scope>NUCLEOTIDE SEQUENCE [LARGE SCALE GENOMIC DNA]</scope>
    <source>
        <strain evidence="2 3">DSM 40503</strain>
    </source>
</reference>
<evidence type="ECO:0000256" key="1">
    <source>
        <dbReference type="SAM" id="MobiDB-lite"/>
    </source>
</evidence>
<dbReference type="AlphaFoldDB" id="A0A7Y7B4U6"/>
<protein>
    <submittedName>
        <fullName evidence="2">Uncharacterized protein</fullName>
    </submittedName>
</protein>
<keyword evidence="3" id="KW-1185">Reference proteome</keyword>
<dbReference type="EMBL" id="JABBXF010000032">
    <property type="protein sequence ID" value="NVK79040.1"/>
    <property type="molecule type" value="Genomic_DNA"/>
</dbReference>